<dbReference type="PANTHER" id="PTHR47478">
    <property type="match status" value="1"/>
</dbReference>
<sequence>MPPGELNDAFMNAMAEICAPLPGAVSLLNALQGQGQNGHHHQRLYLAAADSSGADRLRDHFDLLIISEQVGFAKPDARIFDYALAQAGNPPRSRVLMVVIPPSRIFAAA</sequence>
<evidence type="ECO:0000256" key="1">
    <source>
        <dbReference type="ARBA" id="ARBA00022723"/>
    </source>
</evidence>
<dbReference type="AlphaFoldDB" id="A0A2X3D3L6"/>
<gene>
    <name evidence="2" type="primary">yjjG_2</name>
    <name evidence="2" type="ORF">NCTC9601_05733</name>
</gene>
<evidence type="ECO:0000313" key="2">
    <source>
        <dbReference type="EMBL" id="SQC18971.1"/>
    </source>
</evidence>
<keyword evidence="1" id="KW-0479">Metal-binding</keyword>
<protein>
    <submittedName>
        <fullName evidence="2">5'-nucleotidase</fullName>
        <ecNumber evidence="2">3.1.3.5</ecNumber>
    </submittedName>
</protein>
<keyword evidence="2" id="KW-0378">Hydrolase</keyword>
<dbReference type="GO" id="GO:0008253">
    <property type="term" value="F:5'-nucleotidase activity"/>
    <property type="evidence" value="ECO:0007669"/>
    <property type="project" value="UniProtKB-EC"/>
</dbReference>
<reference evidence="2 3" key="1">
    <citation type="submission" date="2018-06" db="EMBL/GenBank/DDBJ databases">
        <authorList>
            <consortium name="Pathogen Informatics"/>
            <person name="Doyle S."/>
        </authorList>
    </citation>
    <scope>NUCLEOTIDE SEQUENCE [LARGE SCALE GENOMIC DNA]</scope>
    <source>
        <strain evidence="2 3">NCTC9601</strain>
    </source>
</reference>
<dbReference type="Proteomes" id="UP000251123">
    <property type="component" value="Unassembled WGS sequence"/>
</dbReference>
<dbReference type="EC" id="3.1.3.5" evidence="2"/>
<organism evidence="2 3">
    <name type="scientific">Klebsiella pneumoniae</name>
    <dbReference type="NCBI Taxonomy" id="573"/>
    <lineage>
        <taxon>Bacteria</taxon>
        <taxon>Pseudomonadati</taxon>
        <taxon>Pseudomonadota</taxon>
        <taxon>Gammaproteobacteria</taxon>
        <taxon>Enterobacterales</taxon>
        <taxon>Enterobacteriaceae</taxon>
        <taxon>Klebsiella/Raoultella group</taxon>
        <taxon>Klebsiella</taxon>
        <taxon>Klebsiella pneumoniae complex</taxon>
    </lineage>
</organism>
<accession>A0A2X3D3L6</accession>
<dbReference type="Gene3D" id="3.40.50.1000">
    <property type="entry name" value="HAD superfamily/HAD-like"/>
    <property type="match status" value="1"/>
</dbReference>
<dbReference type="Pfam" id="PF00702">
    <property type="entry name" value="Hydrolase"/>
    <property type="match status" value="1"/>
</dbReference>
<dbReference type="GO" id="GO:0046872">
    <property type="term" value="F:metal ion binding"/>
    <property type="evidence" value="ECO:0007669"/>
    <property type="project" value="UniProtKB-KW"/>
</dbReference>
<dbReference type="InterPro" id="IPR052550">
    <property type="entry name" value="Pyrimidine_5'-ntase_YjjG"/>
</dbReference>
<dbReference type="SUPFAM" id="SSF56784">
    <property type="entry name" value="HAD-like"/>
    <property type="match status" value="1"/>
</dbReference>
<evidence type="ECO:0000313" key="3">
    <source>
        <dbReference type="Proteomes" id="UP000251123"/>
    </source>
</evidence>
<dbReference type="InterPro" id="IPR036412">
    <property type="entry name" value="HAD-like_sf"/>
</dbReference>
<dbReference type="PANTHER" id="PTHR47478:SF1">
    <property type="entry name" value="PYRIMIDINE 5'-NUCLEOTIDASE YJJG"/>
    <property type="match status" value="1"/>
</dbReference>
<dbReference type="EMBL" id="UASN01000022">
    <property type="protein sequence ID" value="SQC18971.1"/>
    <property type="molecule type" value="Genomic_DNA"/>
</dbReference>
<dbReference type="InterPro" id="IPR023214">
    <property type="entry name" value="HAD_sf"/>
</dbReference>
<proteinExistence type="predicted"/>
<name>A0A2X3D3L6_KLEPN</name>